<feature type="signal peptide" evidence="1">
    <location>
        <begin position="1"/>
        <end position="20"/>
    </location>
</feature>
<evidence type="ECO:0000256" key="1">
    <source>
        <dbReference type="SAM" id="SignalP"/>
    </source>
</evidence>
<keyword evidence="3" id="KW-1185">Reference proteome</keyword>
<keyword evidence="1" id="KW-0732">Signal</keyword>
<dbReference type="SUPFAM" id="SSF63829">
    <property type="entry name" value="Calcium-dependent phosphotriesterase"/>
    <property type="match status" value="1"/>
</dbReference>
<dbReference type="EMBL" id="JACBAZ010000006">
    <property type="protein sequence ID" value="NWK56772.1"/>
    <property type="molecule type" value="Genomic_DNA"/>
</dbReference>
<dbReference type="PANTHER" id="PTHR35340:SF5">
    <property type="entry name" value="ASST-DOMAIN-CONTAINING PROTEIN"/>
    <property type="match status" value="1"/>
</dbReference>
<reference evidence="2 3" key="1">
    <citation type="submission" date="2020-07" db="EMBL/GenBank/DDBJ databases">
        <title>Roseicoccus Jingziensis gen. nov., sp. nov., isolated from coastal seawater.</title>
        <authorList>
            <person name="Feng X."/>
        </authorList>
    </citation>
    <scope>NUCLEOTIDE SEQUENCE [LARGE SCALE GENOMIC DNA]</scope>
    <source>
        <strain evidence="2 3">N1E253</strain>
    </source>
</reference>
<name>A0A851GIK6_9BACT</name>
<dbReference type="AlphaFoldDB" id="A0A851GIK6"/>
<dbReference type="InterPro" id="IPR053143">
    <property type="entry name" value="Arylsulfate_ST"/>
</dbReference>
<dbReference type="Proteomes" id="UP000557872">
    <property type="component" value="Unassembled WGS sequence"/>
</dbReference>
<dbReference type="InterPro" id="IPR011042">
    <property type="entry name" value="6-blade_b-propeller_TolB-like"/>
</dbReference>
<protein>
    <submittedName>
        <fullName evidence="2">Uncharacterized protein</fullName>
    </submittedName>
</protein>
<dbReference type="PANTHER" id="PTHR35340">
    <property type="entry name" value="PQQ ENZYME REPEAT PROTEIN-RELATED"/>
    <property type="match status" value="1"/>
</dbReference>
<proteinExistence type="predicted"/>
<dbReference type="Gene3D" id="2.120.10.30">
    <property type="entry name" value="TolB, C-terminal domain"/>
    <property type="match status" value="1"/>
</dbReference>
<gene>
    <name evidence="2" type="ORF">HW115_14210</name>
</gene>
<evidence type="ECO:0000313" key="3">
    <source>
        <dbReference type="Proteomes" id="UP000557872"/>
    </source>
</evidence>
<sequence>MNITTSILSALCFSLAAVTAAPVLTGKPSGQILATGSRRVVLLDQQGKVTWQHKGDNTTDCWMLANGNVLFTDNGVHEVNPSTGEKTFTYQSNLKKGGGVFGCQPLADNKILIGENSTGKLLEMTRDGKVTFELQLPIYQAGSHHNLRMVRKLDNGNYLVCHSGKHLVREYTPEGKVVFEVKVDNIAFTAIRLENGNTLVGHIDAITEFTPKGKTVWSFNKTELEGISIATLCGIHVQPNGNLCIGTYASYKKGGQVGLIEITREKKLVWKYANPKGDRSMMSMQMLTPQGKKQAGKLLR</sequence>
<evidence type="ECO:0000313" key="2">
    <source>
        <dbReference type="EMBL" id="NWK56772.1"/>
    </source>
</evidence>
<feature type="chain" id="PRO_5032779680" evidence="1">
    <location>
        <begin position="21"/>
        <end position="300"/>
    </location>
</feature>
<dbReference type="RefSeq" id="WP_178933573.1">
    <property type="nucleotide sequence ID" value="NZ_JACBAZ010000006.1"/>
</dbReference>
<comment type="caution">
    <text evidence="2">The sequence shown here is derived from an EMBL/GenBank/DDBJ whole genome shotgun (WGS) entry which is preliminary data.</text>
</comment>
<organism evidence="2 3">
    <name type="scientific">Oceaniferula marina</name>
    <dbReference type="NCBI Taxonomy" id="2748318"/>
    <lineage>
        <taxon>Bacteria</taxon>
        <taxon>Pseudomonadati</taxon>
        <taxon>Verrucomicrobiota</taxon>
        <taxon>Verrucomicrobiia</taxon>
        <taxon>Verrucomicrobiales</taxon>
        <taxon>Verrucomicrobiaceae</taxon>
        <taxon>Oceaniferula</taxon>
    </lineage>
</organism>
<accession>A0A851GIK6</accession>